<dbReference type="RefSeq" id="WP_052119497.1">
    <property type="nucleotide sequence ID" value="NZ_CP126975.1"/>
</dbReference>
<keyword evidence="3" id="KW-1185">Reference proteome</keyword>
<protein>
    <submittedName>
        <fullName evidence="2">Uncharacterized protein</fullName>
    </submittedName>
</protein>
<accession>A0AAX3XCK4</accession>
<organism evidence="2 3">
    <name type="scientific">Gallibacterium anatis</name>
    <dbReference type="NCBI Taxonomy" id="750"/>
    <lineage>
        <taxon>Bacteria</taxon>
        <taxon>Pseudomonadati</taxon>
        <taxon>Pseudomonadota</taxon>
        <taxon>Gammaproteobacteria</taxon>
        <taxon>Pasteurellales</taxon>
        <taxon>Pasteurellaceae</taxon>
        <taxon>Gallibacterium</taxon>
    </lineage>
</organism>
<feature type="coiled-coil region" evidence="1">
    <location>
        <begin position="57"/>
        <end position="96"/>
    </location>
</feature>
<proteinExistence type="predicted"/>
<keyword evidence="1" id="KW-0175">Coiled coil</keyword>
<name>A0AAX3XCK4_9PAST</name>
<gene>
    <name evidence="2" type="ORF">QP018_01465</name>
</gene>
<evidence type="ECO:0000313" key="3">
    <source>
        <dbReference type="Proteomes" id="UP001226750"/>
    </source>
</evidence>
<dbReference type="Proteomes" id="UP001226750">
    <property type="component" value="Chromosome"/>
</dbReference>
<sequence>MVDLLNKKVKHTGKFGVGTVVEQDATSITVEFQAKTCKFQYPAAFEKFLAAEDKAVADAIAEELKAIKEAAEAAKAEEAAKKAAEEQAKLEAMKAQASSSGKKVSASKAYKPVQRVAGQALTYLVFQGDTYEEEMRGQFIWAPKFSKDGR</sequence>
<dbReference type="AlphaFoldDB" id="A0AAX3XCK4"/>
<evidence type="ECO:0000313" key="2">
    <source>
        <dbReference type="EMBL" id="WIM79936.1"/>
    </source>
</evidence>
<evidence type="ECO:0000256" key="1">
    <source>
        <dbReference type="SAM" id="Coils"/>
    </source>
</evidence>
<dbReference type="EMBL" id="CP126975">
    <property type="protein sequence ID" value="WIM79936.1"/>
    <property type="molecule type" value="Genomic_DNA"/>
</dbReference>
<reference evidence="2 3" key="1">
    <citation type="submission" date="2023-06" db="EMBL/GenBank/DDBJ databases">
        <title>Complete Genome Sequence of Gallibacterium anatis Strain BJF12, Isolated from a chicken with diarrhea.</title>
        <authorList>
            <person name="Guo F."/>
            <person name="Bu W."/>
            <person name="Xu F."/>
            <person name="Wen T."/>
        </authorList>
    </citation>
    <scope>NUCLEOTIDE SEQUENCE [LARGE SCALE GENOMIC DNA]</scope>
    <source>
        <strain evidence="2 3">BJF12</strain>
    </source>
</reference>